<evidence type="ECO:0000313" key="8">
    <source>
        <dbReference type="EMBL" id="KAJ8721668.1"/>
    </source>
</evidence>
<dbReference type="GO" id="GO:0005739">
    <property type="term" value="C:mitochondrion"/>
    <property type="evidence" value="ECO:0007669"/>
    <property type="project" value="TreeGrafter"/>
</dbReference>
<dbReference type="Proteomes" id="UP001231518">
    <property type="component" value="Chromosome 12"/>
</dbReference>
<feature type="domain" description="Lactate/malate dehydrogenase C-terminal" evidence="7">
    <location>
        <begin position="204"/>
        <end position="363"/>
    </location>
</feature>
<dbReference type="SUPFAM" id="SSF56327">
    <property type="entry name" value="LDH C-terminal domain-like"/>
    <property type="match status" value="1"/>
</dbReference>
<keyword evidence="3" id="KW-0816">Tricarboxylic acid cycle</keyword>
<dbReference type="SUPFAM" id="SSF51735">
    <property type="entry name" value="NAD(P)-binding Rossmann-fold domains"/>
    <property type="match status" value="1"/>
</dbReference>
<dbReference type="AlphaFoldDB" id="A0AAD7YNA7"/>
<evidence type="ECO:0000256" key="4">
    <source>
        <dbReference type="ARBA" id="ARBA00023002"/>
    </source>
</evidence>
<feature type="domain" description="Lactate/malate dehydrogenase N-terminal" evidence="6">
    <location>
        <begin position="49"/>
        <end position="197"/>
    </location>
</feature>
<proteinExistence type="predicted"/>
<dbReference type="PANTHER" id="PTHR11540:SF16">
    <property type="entry name" value="MALATE DEHYDROGENASE, MITOCHONDRIAL"/>
    <property type="match status" value="1"/>
</dbReference>
<keyword evidence="9" id="KW-1185">Reference proteome</keyword>
<dbReference type="PANTHER" id="PTHR11540">
    <property type="entry name" value="MALATE AND LACTATE DEHYDROGENASE"/>
    <property type="match status" value="1"/>
</dbReference>
<sequence>MANRWQPKLPSLKKQLKRGFQNFVMNDTLAQIERECERFCRVPRVPIQKVTVVGAGSDVGRIACLFLKQQKVVKVLAMYDEFPQSGVLGVANDIAHIDTSCKVVAFQGRMYLKDALHEADVVLICGGAYLPPPHCFTMDRDLFFQNMQHVRTASLAITEFCPQAIVAVQTPPVDCNYALCAHTLKLAQVYDKRRVLGVNAVNAMRANQLFCSKVGSDPSKGHVPVVCGCGRCTRVPVFSAGKDGGGLDTSTSNCLTRLVREADDMICRVKCNNEQGHLSIGFSSARFVINLMKGLFETPSFIDSALVEQGDPQKCYGMQYCATPVKVGRGGIVEYQIPSLNGAEMELLEQSKCDLEDMLNLGTCFGLGDEYLMHPCKFFPAPWCFPEECKVCRPCGESARI</sequence>
<dbReference type="InterPro" id="IPR022383">
    <property type="entry name" value="Lactate/malate_DH_C"/>
</dbReference>
<evidence type="ECO:0000256" key="1">
    <source>
        <dbReference type="ARBA" id="ARBA00012995"/>
    </source>
</evidence>
<gene>
    <name evidence="8" type="ORF">PYW07_002443</name>
</gene>
<protein>
    <recommendedName>
        <fullName evidence="2">Malate dehydrogenase, mitochondrial</fullName>
        <ecNumber evidence="1">1.1.1.37</ecNumber>
    </recommendedName>
</protein>
<dbReference type="Pfam" id="PF00056">
    <property type="entry name" value="Ldh_1_N"/>
    <property type="match status" value="1"/>
</dbReference>
<dbReference type="GO" id="GO:0030060">
    <property type="term" value="F:L-malate dehydrogenase (NAD+) activity"/>
    <property type="evidence" value="ECO:0007669"/>
    <property type="project" value="UniProtKB-EC"/>
</dbReference>
<dbReference type="Gene3D" id="3.90.110.10">
    <property type="entry name" value="Lactate dehydrogenase/glycoside hydrolase, family 4, C-terminal"/>
    <property type="match status" value="1"/>
</dbReference>
<evidence type="ECO:0000256" key="3">
    <source>
        <dbReference type="ARBA" id="ARBA00022532"/>
    </source>
</evidence>
<evidence type="ECO:0000256" key="2">
    <source>
        <dbReference type="ARBA" id="ARBA00016075"/>
    </source>
</evidence>
<organism evidence="8 9">
    <name type="scientific">Mythimna separata</name>
    <name type="common">Oriental armyworm</name>
    <name type="synonym">Pseudaletia separata</name>
    <dbReference type="NCBI Taxonomy" id="271217"/>
    <lineage>
        <taxon>Eukaryota</taxon>
        <taxon>Metazoa</taxon>
        <taxon>Ecdysozoa</taxon>
        <taxon>Arthropoda</taxon>
        <taxon>Hexapoda</taxon>
        <taxon>Insecta</taxon>
        <taxon>Pterygota</taxon>
        <taxon>Neoptera</taxon>
        <taxon>Endopterygota</taxon>
        <taxon>Lepidoptera</taxon>
        <taxon>Glossata</taxon>
        <taxon>Ditrysia</taxon>
        <taxon>Noctuoidea</taxon>
        <taxon>Noctuidae</taxon>
        <taxon>Noctuinae</taxon>
        <taxon>Hadenini</taxon>
        <taxon>Mythimna</taxon>
    </lineage>
</organism>
<dbReference type="EMBL" id="JARGEI010000013">
    <property type="protein sequence ID" value="KAJ8721668.1"/>
    <property type="molecule type" value="Genomic_DNA"/>
</dbReference>
<dbReference type="GO" id="GO:0006099">
    <property type="term" value="P:tricarboxylic acid cycle"/>
    <property type="evidence" value="ECO:0007669"/>
    <property type="project" value="UniProtKB-KW"/>
</dbReference>
<dbReference type="EC" id="1.1.1.37" evidence="1"/>
<dbReference type="InterPro" id="IPR015955">
    <property type="entry name" value="Lactate_DH/Glyco_Ohase_4_C"/>
</dbReference>
<keyword evidence="5" id="KW-0520">NAD</keyword>
<dbReference type="Gene3D" id="3.40.50.720">
    <property type="entry name" value="NAD(P)-binding Rossmann-like Domain"/>
    <property type="match status" value="1"/>
</dbReference>
<evidence type="ECO:0000256" key="5">
    <source>
        <dbReference type="ARBA" id="ARBA00023027"/>
    </source>
</evidence>
<dbReference type="InterPro" id="IPR036291">
    <property type="entry name" value="NAD(P)-bd_dom_sf"/>
</dbReference>
<keyword evidence="4" id="KW-0560">Oxidoreductase</keyword>
<evidence type="ECO:0000313" key="9">
    <source>
        <dbReference type="Proteomes" id="UP001231518"/>
    </source>
</evidence>
<comment type="caution">
    <text evidence="8">The sequence shown here is derived from an EMBL/GenBank/DDBJ whole genome shotgun (WGS) entry which is preliminary data.</text>
</comment>
<name>A0AAD7YNA7_MYTSE</name>
<accession>A0AAD7YNA7</accession>
<evidence type="ECO:0000259" key="7">
    <source>
        <dbReference type="Pfam" id="PF02866"/>
    </source>
</evidence>
<dbReference type="InterPro" id="IPR001236">
    <property type="entry name" value="Lactate/malate_DH_N"/>
</dbReference>
<reference evidence="8" key="1">
    <citation type="submission" date="2023-03" db="EMBL/GenBank/DDBJ databases">
        <title>Chromosome-level genomes of two armyworms, Mythimna separata and Mythimna loreyi, provide insights into the biosynthesis and reception of sex pheromones.</title>
        <authorList>
            <person name="Zhao H."/>
        </authorList>
    </citation>
    <scope>NUCLEOTIDE SEQUENCE</scope>
    <source>
        <strain evidence="8">BeijingLab</strain>
        <tissue evidence="8">Pupa</tissue>
    </source>
</reference>
<evidence type="ECO:0000259" key="6">
    <source>
        <dbReference type="Pfam" id="PF00056"/>
    </source>
</evidence>
<dbReference type="Pfam" id="PF02866">
    <property type="entry name" value="Ldh_1_C"/>
    <property type="match status" value="1"/>
</dbReference>